<sequence length="388" mass="43257">MAWPAQMVVEPGDEISGLPEEGNGQPAPTGTRTGPASSLENQEGRGQQGFEGPEKTLEIEFEPDVGHEEGLRAIRREQWDAILEQAQCHILHQRGNDHFDSYVLSESSLFVYKSKLVLKTCGTTTLLRCLPLLTVVSKNYGLNLEWIGYSRKNFTFPTDQTYPHTSFAEEVDFLQGMFSGSAYVHGPLNSDHWYTYVADDCKKSTNAAADRTLNMMMYDLEPEVAQNFYKTDKIQTGEDVSSRSGIKSVLPNAALQDHLFEPCGYSMNALEGQAYYTVHVTPEPDFSYASFETNVRLPDYDALVRGVLEVFRPRKFTMTLFGEDSGIEDIKQSPFDYSDIACGPTSASSTSARYERTLKTTTNFSGDYFSQMGNWVREQSAAAAATPT</sequence>
<dbReference type="SUPFAM" id="SSF56276">
    <property type="entry name" value="S-adenosylmethionine decarboxylase"/>
    <property type="match status" value="1"/>
</dbReference>
<dbReference type="EC" id="4.1.1.50" evidence="4"/>
<dbReference type="InterPro" id="IPR016067">
    <property type="entry name" value="S-AdoMet_deCO2ase_core"/>
</dbReference>
<protein>
    <recommendedName>
        <fullName evidence="4">adenosylmethionine decarboxylase</fullName>
        <ecNumber evidence="4">4.1.1.50</ecNumber>
    </recommendedName>
</protein>
<dbReference type="InterPro" id="IPR001985">
    <property type="entry name" value="S-AdoMet_decarboxylase_euk"/>
</dbReference>
<evidence type="ECO:0000256" key="11">
    <source>
        <dbReference type="ARBA" id="ARBA00023239"/>
    </source>
</evidence>
<dbReference type="Gene3D" id="3.60.90.10">
    <property type="entry name" value="S-adenosylmethionine decarboxylase"/>
    <property type="match status" value="1"/>
</dbReference>
<comment type="cofactor">
    <cofactor evidence="1">
        <name>pyruvate</name>
        <dbReference type="ChEBI" id="CHEBI:15361"/>
    </cofactor>
</comment>
<dbReference type="GO" id="GO:0004014">
    <property type="term" value="F:adenosylmethionine decarboxylase activity"/>
    <property type="evidence" value="ECO:0007669"/>
    <property type="project" value="UniProtKB-EC"/>
</dbReference>
<evidence type="ECO:0000256" key="13">
    <source>
        <dbReference type="ARBA" id="ARBA00023317"/>
    </source>
</evidence>
<dbReference type="UniPathway" id="UPA00331">
    <property type="reaction ID" value="UER00451"/>
</dbReference>
<dbReference type="PANTHER" id="PTHR11570">
    <property type="entry name" value="S-ADENOSYLMETHIONINE DECARBOXYLASE"/>
    <property type="match status" value="1"/>
</dbReference>
<evidence type="ECO:0000313" key="15">
    <source>
        <dbReference type="EMBL" id="CBJ32442.1"/>
    </source>
</evidence>
<evidence type="ECO:0000256" key="4">
    <source>
        <dbReference type="ARBA" id="ARBA00012357"/>
    </source>
</evidence>
<dbReference type="Gene3D" id="3.30.360.50">
    <property type="entry name" value="S-adenosylmethionine decarboxylase"/>
    <property type="match status" value="1"/>
</dbReference>
<gene>
    <name evidence="15" type="primary">SAMDC</name>
    <name evidence="15" type="ORF">Esi_0339_0011</name>
</gene>
<feature type="compositionally biased region" description="Polar residues" evidence="14">
    <location>
        <begin position="26"/>
        <end position="45"/>
    </location>
</feature>
<accession>D7FY29</accession>
<evidence type="ECO:0000313" key="16">
    <source>
        <dbReference type="Proteomes" id="UP000002630"/>
    </source>
</evidence>
<dbReference type="GO" id="GO:0008295">
    <property type="term" value="P:spermidine biosynthetic process"/>
    <property type="evidence" value="ECO:0007669"/>
    <property type="project" value="UniProtKB-KW"/>
</dbReference>
<dbReference type="STRING" id="2880.D7FY29"/>
<evidence type="ECO:0000256" key="3">
    <source>
        <dbReference type="ARBA" id="ARBA00008466"/>
    </source>
</evidence>
<keyword evidence="12" id="KW-0704">Schiff base</keyword>
<dbReference type="InterPro" id="IPR018166">
    <property type="entry name" value="S-AdoMet_deCO2ase_CS"/>
</dbReference>
<evidence type="ECO:0000256" key="6">
    <source>
        <dbReference type="ARBA" id="ARBA00022793"/>
    </source>
</evidence>
<name>D7FY29_ECTSI</name>
<dbReference type="PROSITE" id="PS01336">
    <property type="entry name" value="ADOMETDC"/>
    <property type="match status" value="1"/>
</dbReference>
<dbReference type="Proteomes" id="UP000002630">
    <property type="component" value="Unassembled WGS sequence"/>
</dbReference>
<dbReference type="GO" id="GO:0006597">
    <property type="term" value="P:spermine biosynthetic process"/>
    <property type="evidence" value="ECO:0007669"/>
    <property type="project" value="InterPro"/>
</dbReference>
<keyword evidence="10" id="KW-0865">Zymogen</keyword>
<keyword evidence="6" id="KW-0210">Decarboxylase</keyword>
<evidence type="ECO:0000256" key="10">
    <source>
        <dbReference type="ARBA" id="ARBA00023145"/>
    </source>
</evidence>
<evidence type="ECO:0000256" key="5">
    <source>
        <dbReference type="ARBA" id="ARBA00022691"/>
    </source>
</evidence>
<keyword evidence="7" id="KW-0068">Autocatalytic cleavage</keyword>
<dbReference type="AlphaFoldDB" id="D7FY29"/>
<proteinExistence type="inferred from homology"/>
<evidence type="ECO:0000256" key="14">
    <source>
        <dbReference type="SAM" id="MobiDB-lite"/>
    </source>
</evidence>
<keyword evidence="8" id="KW-0745">Spermidine biosynthesis</keyword>
<dbReference type="OrthoDB" id="1068353at2759"/>
<evidence type="ECO:0000256" key="9">
    <source>
        <dbReference type="ARBA" id="ARBA00023115"/>
    </source>
</evidence>
<evidence type="ECO:0000256" key="2">
    <source>
        <dbReference type="ARBA" id="ARBA00004911"/>
    </source>
</evidence>
<dbReference type="Pfam" id="PF01536">
    <property type="entry name" value="SAM_decarbox"/>
    <property type="match status" value="1"/>
</dbReference>
<keyword evidence="13" id="KW-0670">Pyruvate</keyword>
<keyword evidence="9" id="KW-0620">Polyamine biosynthesis</keyword>
<evidence type="ECO:0000256" key="7">
    <source>
        <dbReference type="ARBA" id="ARBA00022813"/>
    </source>
</evidence>
<feature type="region of interest" description="Disordered" evidence="14">
    <location>
        <begin position="1"/>
        <end position="55"/>
    </location>
</feature>
<comment type="pathway">
    <text evidence="2">Amine and polyamine biosynthesis; S-adenosylmethioninamine biosynthesis; S-adenosylmethioninamine from S-adenosyl-L-methionine: step 1/1.</text>
</comment>
<keyword evidence="16" id="KW-1185">Reference proteome</keyword>
<keyword evidence="11 15" id="KW-0456">Lyase</keyword>
<dbReference type="InParanoid" id="D7FY29"/>
<organism evidence="15 16">
    <name type="scientific">Ectocarpus siliculosus</name>
    <name type="common">Brown alga</name>
    <name type="synonym">Conferva siliculosa</name>
    <dbReference type="NCBI Taxonomy" id="2880"/>
    <lineage>
        <taxon>Eukaryota</taxon>
        <taxon>Sar</taxon>
        <taxon>Stramenopiles</taxon>
        <taxon>Ochrophyta</taxon>
        <taxon>PX clade</taxon>
        <taxon>Phaeophyceae</taxon>
        <taxon>Ectocarpales</taxon>
        <taxon>Ectocarpaceae</taxon>
        <taxon>Ectocarpus</taxon>
    </lineage>
</organism>
<dbReference type="EMBL" id="FN649760">
    <property type="protein sequence ID" value="CBJ32442.1"/>
    <property type="molecule type" value="Genomic_DNA"/>
</dbReference>
<reference evidence="15 16" key="1">
    <citation type="journal article" date="2010" name="Nature">
        <title>The Ectocarpus genome and the independent evolution of multicellularity in brown algae.</title>
        <authorList>
            <person name="Cock J.M."/>
            <person name="Sterck L."/>
            <person name="Rouze P."/>
            <person name="Scornet D."/>
            <person name="Allen A.E."/>
            <person name="Amoutzias G."/>
            <person name="Anthouard V."/>
            <person name="Artiguenave F."/>
            <person name="Aury J.M."/>
            <person name="Badger J.H."/>
            <person name="Beszteri B."/>
            <person name="Billiau K."/>
            <person name="Bonnet E."/>
            <person name="Bothwell J.H."/>
            <person name="Bowler C."/>
            <person name="Boyen C."/>
            <person name="Brownlee C."/>
            <person name="Carrano C.J."/>
            <person name="Charrier B."/>
            <person name="Cho G.Y."/>
            <person name="Coelho S.M."/>
            <person name="Collen J."/>
            <person name="Corre E."/>
            <person name="Da Silva C."/>
            <person name="Delage L."/>
            <person name="Delaroque N."/>
            <person name="Dittami S.M."/>
            <person name="Doulbeau S."/>
            <person name="Elias M."/>
            <person name="Farnham G."/>
            <person name="Gachon C.M."/>
            <person name="Gschloessl B."/>
            <person name="Heesch S."/>
            <person name="Jabbari K."/>
            <person name="Jubin C."/>
            <person name="Kawai H."/>
            <person name="Kimura K."/>
            <person name="Kloareg B."/>
            <person name="Kupper F.C."/>
            <person name="Lang D."/>
            <person name="Le Bail A."/>
            <person name="Leblanc C."/>
            <person name="Lerouge P."/>
            <person name="Lohr M."/>
            <person name="Lopez P.J."/>
            <person name="Martens C."/>
            <person name="Maumus F."/>
            <person name="Michel G."/>
            <person name="Miranda-Saavedra D."/>
            <person name="Morales J."/>
            <person name="Moreau H."/>
            <person name="Motomura T."/>
            <person name="Nagasato C."/>
            <person name="Napoli C.A."/>
            <person name="Nelson D.R."/>
            <person name="Nyvall-Collen P."/>
            <person name="Peters A.F."/>
            <person name="Pommier C."/>
            <person name="Potin P."/>
            <person name="Poulain J."/>
            <person name="Quesneville H."/>
            <person name="Read B."/>
            <person name="Rensing S.A."/>
            <person name="Ritter A."/>
            <person name="Rousvoal S."/>
            <person name="Samanta M."/>
            <person name="Samson G."/>
            <person name="Schroeder D.C."/>
            <person name="Segurens B."/>
            <person name="Strittmatter M."/>
            <person name="Tonon T."/>
            <person name="Tregear J.W."/>
            <person name="Valentin K."/>
            <person name="von Dassow P."/>
            <person name="Yamagishi T."/>
            <person name="Van de Peer Y."/>
            <person name="Wincker P."/>
        </authorList>
    </citation>
    <scope>NUCLEOTIDE SEQUENCE [LARGE SCALE GENOMIC DNA]</scope>
    <source>
        <strain evidence="16">Ec32 / CCAP1310/4</strain>
    </source>
</reference>
<evidence type="ECO:0000256" key="1">
    <source>
        <dbReference type="ARBA" id="ARBA00001928"/>
    </source>
</evidence>
<dbReference type="GO" id="GO:0005829">
    <property type="term" value="C:cytosol"/>
    <property type="evidence" value="ECO:0007669"/>
    <property type="project" value="TreeGrafter"/>
</dbReference>
<evidence type="ECO:0000256" key="12">
    <source>
        <dbReference type="ARBA" id="ARBA00023270"/>
    </source>
</evidence>
<comment type="similarity">
    <text evidence="3">Belongs to the eukaryotic AdoMetDC family.</text>
</comment>
<evidence type="ECO:0000256" key="8">
    <source>
        <dbReference type="ARBA" id="ARBA00023066"/>
    </source>
</evidence>
<dbReference type="InterPro" id="IPR048283">
    <property type="entry name" value="AdoMetDC-like"/>
</dbReference>
<dbReference type="PANTHER" id="PTHR11570:SF0">
    <property type="entry name" value="S-ADENOSYLMETHIONINE DECARBOXYLASE PROENZYME"/>
    <property type="match status" value="1"/>
</dbReference>
<dbReference type="NCBIfam" id="TIGR00535">
    <property type="entry name" value="SAM_DCase"/>
    <property type="match status" value="1"/>
</dbReference>
<keyword evidence="5" id="KW-0949">S-adenosyl-L-methionine</keyword>